<dbReference type="SUPFAM" id="SSF56719">
    <property type="entry name" value="Type II DNA topoisomerase"/>
    <property type="match status" value="1"/>
</dbReference>
<dbReference type="Pfam" id="PF00521">
    <property type="entry name" value="DNA_topoisoIV"/>
    <property type="match status" value="1"/>
</dbReference>
<comment type="caution">
    <text evidence="13">The sequence shown here is derived from an EMBL/GenBank/DDBJ whole genome shotgun (WGS) entry which is preliminary data.</text>
</comment>
<dbReference type="InterPro" id="IPR013760">
    <property type="entry name" value="Topo_IIA-like_dom_sf"/>
</dbReference>
<feature type="active site" description="O-(5'-phospho-DNA)-tyrosine intermediate" evidence="9 10">
    <location>
        <position position="123"/>
    </location>
</feature>
<evidence type="ECO:0000256" key="6">
    <source>
        <dbReference type="ARBA" id="ARBA00023029"/>
    </source>
</evidence>
<dbReference type="GO" id="GO:0006261">
    <property type="term" value="P:DNA-templated DNA replication"/>
    <property type="evidence" value="ECO:0007669"/>
    <property type="project" value="UniProtKB-UniRule"/>
</dbReference>
<evidence type="ECO:0000256" key="7">
    <source>
        <dbReference type="ARBA" id="ARBA00023125"/>
    </source>
</evidence>
<dbReference type="Gene3D" id="3.30.1360.40">
    <property type="match status" value="1"/>
</dbReference>
<dbReference type="EC" id="5.6.2.2" evidence="9"/>
<dbReference type="SMART" id="SM00434">
    <property type="entry name" value="TOP4c"/>
    <property type="match status" value="1"/>
</dbReference>
<dbReference type="CDD" id="cd00187">
    <property type="entry name" value="TOP4c"/>
    <property type="match status" value="1"/>
</dbReference>
<dbReference type="InterPro" id="IPR006691">
    <property type="entry name" value="GyrA/parC_rep"/>
</dbReference>
<dbReference type="InterPro" id="IPR002205">
    <property type="entry name" value="Topo_IIA_dom_A"/>
</dbReference>
<protein>
    <recommendedName>
        <fullName evidence="9">DNA gyrase subunit A</fullName>
        <ecNumber evidence="9">5.6.2.2</ecNumber>
    </recommendedName>
</protein>
<evidence type="ECO:0000256" key="5">
    <source>
        <dbReference type="ARBA" id="ARBA00022840"/>
    </source>
</evidence>
<dbReference type="FunFam" id="2.120.10.90:FF:000004">
    <property type="entry name" value="DNA gyrase subunit A"/>
    <property type="match status" value="1"/>
</dbReference>
<dbReference type="Gene3D" id="1.10.268.10">
    <property type="entry name" value="Topoisomerase, domain 3"/>
    <property type="match status" value="1"/>
</dbReference>
<comment type="similarity">
    <text evidence="2 9">Belongs to the type II topoisomerase GyrA/ParC subunit family.</text>
</comment>
<dbReference type="GO" id="GO:0003677">
    <property type="term" value="F:DNA binding"/>
    <property type="evidence" value="ECO:0007669"/>
    <property type="project" value="UniProtKB-UniRule"/>
</dbReference>
<feature type="domain" description="Topo IIA-type catalytic" evidence="12">
    <location>
        <begin position="35"/>
        <end position="499"/>
    </location>
</feature>
<evidence type="ECO:0000256" key="10">
    <source>
        <dbReference type="PROSITE-ProRule" id="PRU01384"/>
    </source>
</evidence>
<keyword evidence="11" id="KW-0175">Coiled coil</keyword>
<dbReference type="InterPro" id="IPR050220">
    <property type="entry name" value="Type_II_DNA_Topoisomerases"/>
</dbReference>
<feature type="short sequence motif" description="GyrA-box" evidence="9">
    <location>
        <begin position="526"/>
        <end position="532"/>
    </location>
</feature>
<proteinExistence type="inferred from homology"/>
<evidence type="ECO:0000313" key="13">
    <source>
        <dbReference type="EMBL" id="OWZ83465.1"/>
    </source>
</evidence>
<evidence type="ECO:0000259" key="12">
    <source>
        <dbReference type="PROSITE" id="PS52040"/>
    </source>
</evidence>
<dbReference type="PROSITE" id="PS52040">
    <property type="entry name" value="TOPO_IIA"/>
    <property type="match status" value="1"/>
</dbReference>
<dbReference type="NCBIfam" id="TIGR01063">
    <property type="entry name" value="gyrA"/>
    <property type="match status" value="1"/>
</dbReference>
<dbReference type="GO" id="GO:0005524">
    <property type="term" value="F:ATP binding"/>
    <property type="evidence" value="ECO:0007669"/>
    <property type="project" value="UniProtKB-UniRule"/>
</dbReference>
<dbReference type="GO" id="GO:0006265">
    <property type="term" value="P:DNA topological change"/>
    <property type="evidence" value="ECO:0007669"/>
    <property type="project" value="UniProtKB-UniRule"/>
</dbReference>
<evidence type="ECO:0000256" key="11">
    <source>
        <dbReference type="SAM" id="Coils"/>
    </source>
</evidence>
<keyword evidence="4 9" id="KW-0547">Nucleotide-binding</keyword>
<comment type="subcellular location">
    <subcellularLocation>
        <location evidence="9">Cytoplasm</location>
    </subcellularLocation>
</comment>
<dbReference type="PANTHER" id="PTHR43493:SF5">
    <property type="entry name" value="DNA GYRASE SUBUNIT A, CHLOROPLASTIC_MITOCHONDRIAL"/>
    <property type="match status" value="1"/>
</dbReference>
<comment type="catalytic activity">
    <reaction evidence="1 9 10">
        <text>ATP-dependent breakage, passage and rejoining of double-stranded DNA.</text>
        <dbReference type="EC" id="5.6.2.2"/>
    </reaction>
</comment>
<dbReference type="AlphaFoldDB" id="A0A226BWY0"/>
<comment type="subunit">
    <text evidence="9">Heterotetramer, composed of two GyrA and two GyrB chains. In the heterotetramer, GyrA contains the active site tyrosine that forms a transient covalent intermediate with DNA, while GyrB binds cofactors and catalyzes ATP hydrolysis.</text>
</comment>
<evidence type="ECO:0000256" key="1">
    <source>
        <dbReference type="ARBA" id="ARBA00000185"/>
    </source>
</evidence>
<keyword evidence="6 9" id="KW-0799">Topoisomerase</keyword>
<dbReference type="Gene3D" id="2.120.10.90">
    <property type="entry name" value="DNA gyrase/topoisomerase IV, subunit A, C-terminal"/>
    <property type="match status" value="1"/>
</dbReference>
<dbReference type="OrthoDB" id="9806486at2"/>
<dbReference type="Proteomes" id="UP000214588">
    <property type="component" value="Unassembled WGS sequence"/>
</dbReference>
<keyword evidence="14" id="KW-1185">Reference proteome</keyword>
<dbReference type="SUPFAM" id="SSF101904">
    <property type="entry name" value="GyrA/ParC C-terminal domain-like"/>
    <property type="match status" value="1"/>
</dbReference>
<organism evidence="13 14">
    <name type="scientific">Natranaerobius trueperi</name>
    <dbReference type="NCBI Taxonomy" id="759412"/>
    <lineage>
        <taxon>Bacteria</taxon>
        <taxon>Bacillati</taxon>
        <taxon>Bacillota</taxon>
        <taxon>Clostridia</taxon>
        <taxon>Natranaerobiales</taxon>
        <taxon>Natranaerobiaceae</taxon>
        <taxon>Natranaerobius</taxon>
    </lineage>
</organism>
<keyword evidence="8 9" id="KW-0413">Isomerase</keyword>
<dbReference type="NCBIfam" id="NF004043">
    <property type="entry name" value="PRK05560.1"/>
    <property type="match status" value="1"/>
</dbReference>
<accession>A0A226BWY0</accession>
<keyword evidence="3 9" id="KW-0963">Cytoplasm</keyword>
<evidence type="ECO:0000313" key="14">
    <source>
        <dbReference type="Proteomes" id="UP000214588"/>
    </source>
</evidence>
<keyword evidence="7 9" id="KW-0238">DNA-binding</keyword>
<dbReference type="Pfam" id="PF03989">
    <property type="entry name" value="DNA_gyraseA_C"/>
    <property type="match status" value="6"/>
</dbReference>
<dbReference type="InterPro" id="IPR013757">
    <property type="entry name" value="Topo_IIA_A_a_sf"/>
</dbReference>
<dbReference type="InterPro" id="IPR035516">
    <property type="entry name" value="Gyrase/topoIV_suA_C"/>
</dbReference>
<dbReference type="GO" id="GO:0009330">
    <property type="term" value="C:DNA topoisomerase type II (double strand cut, ATP-hydrolyzing) complex"/>
    <property type="evidence" value="ECO:0007669"/>
    <property type="project" value="TreeGrafter"/>
</dbReference>
<dbReference type="FunFam" id="3.30.1360.40:FF:000002">
    <property type="entry name" value="DNA gyrase subunit A"/>
    <property type="match status" value="1"/>
</dbReference>
<dbReference type="GO" id="GO:0034335">
    <property type="term" value="F:DNA negative supercoiling activity"/>
    <property type="evidence" value="ECO:0007669"/>
    <property type="project" value="UniProtKB-ARBA"/>
</dbReference>
<evidence type="ECO:0000256" key="2">
    <source>
        <dbReference type="ARBA" id="ARBA00008263"/>
    </source>
</evidence>
<evidence type="ECO:0000256" key="3">
    <source>
        <dbReference type="ARBA" id="ARBA00022490"/>
    </source>
</evidence>
<dbReference type="PANTHER" id="PTHR43493">
    <property type="entry name" value="DNA GYRASE/TOPOISOMERASE SUBUNIT A"/>
    <property type="match status" value="1"/>
</dbReference>
<dbReference type="Gene3D" id="3.90.199.10">
    <property type="entry name" value="Topoisomerase II, domain 5"/>
    <property type="match status" value="1"/>
</dbReference>
<comment type="function">
    <text evidence="9">A type II topoisomerase that negatively supercoils closed circular double-stranded (ds) DNA in an ATP-dependent manner to modulate DNA topology and maintain chromosomes in an underwound state. Negative supercoiling favors strand separation, and DNA replication, transcription, recombination and repair, all of which involve strand separation. Also able to catalyze the interconversion of other topological isomers of dsDNA rings, including catenanes and knotted rings. Type II topoisomerases break and join 2 DNA strands simultaneously in an ATP-dependent manner.</text>
</comment>
<dbReference type="RefSeq" id="WP_089023791.1">
    <property type="nucleotide sequence ID" value="NZ_NIQC01000017.1"/>
</dbReference>
<dbReference type="HAMAP" id="MF_01897">
    <property type="entry name" value="GyrA"/>
    <property type="match status" value="1"/>
</dbReference>
<gene>
    <name evidence="9" type="primary">gyrA</name>
    <name evidence="13" type="ORF">CDO51_08170</name>
</gene>
<keyword evidence="5 9" id="KW-0067">ATP-binding</keyword>
<dbReference type="NCBIfam" id="NF004044">
    <property type="entry name" value="PRK05561.1"/>
    <property type="match status" value="1"/>
</dbReference>
<reference evidence="13 14" key="1">
    <citation type="submission" date="2017-06" db="EMBL/GenBank/DDBJ databases">
        <title>Draft Genome Sequence of Natranaerobius trueperi halophilic, alkalithermophilic bacteria from soda lakes.</title>
        <authorList>
            <person name="Zhao B."/>
        </authorList>
    </citation>
    <scope>NUCLEOTIDE SEQUENCE [LARGE SCALE GENOMIC DNA]</scope>
    <source>
        <strain evidence="13 14">DSM 18760</strain>
    </source>
</reference>
<name>A0A226BWY0_9FIRM</name>
<comment type="miscellaneous">
    <text evidence="9">Few gyrases are as efficient as E.coli at forming negative supercoils. Not all organisms have 2 type II topoisomerases; in organisms with a single type II topoisomerase this enzyme also has to decatenate newly replicated chromosomes.</text>
</comment>
<feature type="coiled-coil region" evidence="11">
    <location>
        <begin position="437"/>
        <end position="485"/>
    </location>
</feature>
<evidence type="ECO:0000256" key="4">
    <source>
        <dbReference type="ARBA" id="ARBA00022741"/>
    </source>
</evidence>
<dbReference type="FunFam" id="3.90.199.10:FF:000001">
    <property type="entry name" value="DNA gyrase subunit A"/>
    <property type="match status" value="1"/>
</dbReference>
<dbReference type="EMBL" id="NIQC01000017">
    <property type="protein sequence ID" value="OWZ83465.1"/>
    <property type="molecule type" value="Genomic_DNA"/>
</dbReference>
<dbReference type="InterPro" id="IPR005743">
    <property type="entry name" value="GyrA"/>
</dbReference>
<evidence type="ECO:0000256" key="8">
    <source>
        <dbReference type="ARBA" id="ARBA00023235"/>
    </source>
</evidence>
<dbReference type="GO" id="GO:0005737">
    <property type="term" value="C:cytoplasm"/>
    <property type="evidence" value="ECO:0007669"/>
    <property type="project" value="UniProtKB-SubCell"/>
</dbReference>
<dbReference type="InterPro" id="IPR013758">
    <property type="entry name" value="Topo_IIA_A/C_ab"/>
</dbReference>
<dbReference type="GO" id="GO:0005694">
    <property type="term" value="C:chromosome"/>
    <property type="evidence" value="ECO:0007669"/>
    <property type="project" value="InterPro"/>
</dbReference>
<evidence type="ECO:0000256" key="9">
    <source>
        <dbReference type="HAMAP-Rule" id="MF_01897"/>
    </source>
</evidence>
<sequence length="807" mass="91106">MSDLNTGKIIPIDIQKEMENSFLDYAMSVIVSRALPDVRDGLKPVHRRILYAMHDLGITSDKSYKKSARVVGEVLGKYHPHGDVALYDAMVRMAQDFSTRYTLVDGHGNFGSIDGDNAAAMRYTEVRMAKISTELLRDIDKNTIDYQLNFDETLEEPKVLPSRFPNLLVNGSAGIAVGMATNIPPHNLGEVIEGVTALIENPEVSDEELMQYIKGPDFPTGGLILGKSGIKDAYTTGRGKLKIRAKTEIESLKGNKHRILVTELPYQVNKAKLIESIAGLVRDKKVEGISDLRDESDRDGLRVVIELKRDVNPKVLLNQLYKYTSLEQSFGVILLALVKGEPKVLTLRQILNHYLEFQKEVITRRTKYLLDKAEARAHIIEGLRIALNNLDAVIKLIRESQTVKKAKEGLMNNFSLSEKQAQAILDMRLQKLTALERDKIEEEYKELMDKIDYYKRVLSDENLVLEIIKKEITEVKEKYADNRQTLITQKAGEIDEEDLIPNEDVIITLTHQGYIKRVPLSTYRNQKRGGRGISGMTTKDDDFVEHLFATTTHNYILFFTNKGKVYRLKVYEIPEASRQAKGTAIVNLLTKDPDEHISAVIPIEEFTHDDYLFFVTKKGIVKKVILDELKAYRKDGLIAVTLKENDELIDVHLTNGKQEVFLGTKKGYAIKFSEEEVRSMGRVSRGVKGISVGEDDEVVGMDIPQENKDLLVISENGFGKRTPITEYRSQSRGGKGIYTFKITEKTGELAGYRMVSEKDEIILVTATGVINRQAVKGISQMSRRTQGVRTIRLKEEDRVVSLAIPKN</sequence>
<dbReference type="FunFam" id="1.10.268.10:FF:000001">
    <property type="entry name" value="DNA gyrase subunit A"/>
    <property type="match status" value="1"/>
</dbReference>